<feature type="repeat" description="TPR" evidence="1">
    <location>
        <begin position="510"/>
        <end position="543"/>
    </location>
</feature>
<evidence type="ECO:0000256" key="2">
    <source>
        <dbReference type="SAM" id="MobiDB-lite"/>
    </source>
</evidence>
<keyword evidence="4" id="KW-1185">Reference proteome</keyword>
<organism evidence="3 4">
    <name type="scientific">Acropora cervicornis</name>
    <name type="common">Staghorn coral</name>
    <dbReference type="NCBI Taxonomy" id="6130"/>
    <lineage>
        <taxon>Eukaryota</taxon>
        <taxon>Metazoa</taxon>
        <taxon>Cnidaria</taxon>
        <taxon>Anthozoa</taxon>
        <taxon>Hexacorallia</taxon>
        <taxon>Scleractinia</taxon>
        <taxon>Astrocoeniina</taxon>
        <taxon>Acroporidae</taxon>
        <taxon>Acropora</taxon>
    </lineage>
</organism>
<feature type="repeat" description="TPR" evidence="1">
    <location>
        <begin position="250"/>
        <end position="283"/>
    </location>
</feature>
<comment type="caution">
    <text evidence="3">The sequence shown here is derived from an EMBL/GenBank/DDBJ whole genome shotgun (WGS) entry which is preliminary data.</text>
</comment>
<dbReference type="PANTHER" id="PTHR23082:SF0">
    <property type="entry name" value="GENERAL TRANSCRIPTION FACTOR 3C POLYPEPTIDE 3"/>
    <property type="match status" value="1"/>
</dbReference>
<dbReference type="InterPro" id="IPR019734">
    <property type="entry name" value="TPR_rpt"/>
</dbReference>
<feature type="compositionally biased region" description="Acidic residues" evidence="2">
    <location>
        <begin position="36"/>
        <end position="47"/>
    </location>
</feature>
<feature type="compositionally biased region" description="Polar residues" evidence="2">
    <location>
        <begin position="573"/>
        <end position="585"/>
    </location>
</feature>
<dbReference type="Pfam" id="PF14559">
    <property type="entry name" value="TPR_19"/>
    <property type="match status" value="1"/>
</dbReference>
<evidence type="ECO:0000313" key="4">
    <source>
        <dbReference type="Proteomes" id="UP001249851"/>
    </source>
</evidence>
<feature type="region of interest" description="Disordered" evidence="2">
    <location>
        <begin position="95"/>
        <end position="119"/>
    </location>
</feature>
<evidence type="ECO:0000313" key="3">
    <source>
        <dbReference type="EMBL" id="KAK2569876.1"/>
    </source>
</evidence>
<dbReference type="Pfam" id="PF13181">
    <property type="entry name" value="TPR_8"/>
    <property type="match status" value="2"/>
</dbReference>
<dbReference type="GO" id="GO:0000127">
    <property type="term" value="C:transcription factor TFIIIC complex"/>
    <property type="evidence" value="ECO:0007669"/>
    <property type="project" value="TreeGrafter"/>
</dbReference>
<keyword evidence="1" id="KW-0802">TPR repeat</keyword>
<dbReference type="Gene3D" id="1.25.40.10">
    <property type="entry name" value="Tetratricopeptide repeat domain"/>
    <property type="match status" value="3"/>
</dbReference>
<dbReference type="SUPFAM" id="SSF48452">
    <property type="entry name" value="TPR-like"/>
    <property type="match status" value="2"/>
</dbReference>
<feature type="repeat" description="TPR" evidence="1">
    <location>
        <begin position="882"/>
        <end position="915"/>
    </location>
</feature>
<dbReference type="AlphaFoldDB" id="A0AAD9QYN6"/>
<dbReference type="PANTHER" id="PTHR23082">
    <property type="entry name" value="TRANSCRIPTION INITIATION FACTOR IIIC TFIIIC , POLYPEPTIDE 3-RELATED"/>
    <property type="match status" value="1"/>
</dbReference>
<name>A0AAD9QYN6_ACRCE</name>
<feature type="compositionally biased region" description="Polar residues" evidence="2">
    <location>
        <begin position="95"/>
        <end position="107"/>
    </location>
</feature>
<dbReference type="InterPro" id="IPR011990">
    <property type="entry name" value="TPR-like_helical_dom_sf"/>
</dbReference>
<gene>
    <name evidence="3" type="ORF">P5673_005731</name>
</gene>
<dbReference type="SUPFAM" id="SSF81901">
    <property type="entry name" value="HCP-like"/>
    <property type="match status" value="1"/>
</dbReference>
<dbReference type="EMBL" id="JARQWQ010000009">
    <property type="protein sequence ID" value="KAK2569876.1"/>
    <property type="molecule type" value="Genomic_DNA"/>
</dbReference>
<dbReference type="InterPro" id="IPR039340">
    <property type="entry name" value="Tfc4/TFIIIC-102/Sfc4"/>
</dbReference>
<dbReference type="PROSITE" id="PS50005">
    <property type="entry name" value="TPR"/>
    <property type="match status" value="3"/>
</dbReference>
<dbReference type="Proteomes" id="UP001249851">
    <property type="component" value="Unassembled WGS sequence"/>
</dbReference>
<feature type="region of interest" description="Disordered" evidence="2">
    <location>
        <begin position="566"/>
        <end position="585"/>
    </location>
</feature>
<reference evidence="3" key="1">
    <citation type="journal article" date="2023" name="G3 (Bethesda)">
        <title>Whole genome assembly and annotation of the endangered Caribbean coral Acropora cervicornis.</title>
        <authorList>
            <person name="Selwyn J.D."/>
            <person name="Vollmer S.V."/>
        </authorList>
    </citation>
    <scope>NUCLEOTIDE SEQUENCE</scope>
    <source>
        <strain evidence="3">K2</strain>
    </source>
</reference>
<feature type="region of interest" description="Disordered" evidence="2">
    <location>
        <begin position="27"/>
        <end position="47"/>
    </location>
</feature>
<reference evidence="3" key="2">
    <citation type="journal article" date="2023" name="Science">
        <title>Genomic signatures of disease resistance in endangered staghorn corals.</title>
        <authorList>
            <person name="Vollmer S.V."/>
            <person name="Selwyn J.D."/>
            <person name="Despard B.A."/>
            <person name="Roesel C.L."/>
        </authorList>
    </citation>
    <scope>NUCLEOTIDE SEQUENCE</scope>
    <source>
        <strain evidence="3">K2</strain>
    </source>
</reference>
<dbReference type="SMART" id="SM00028">
    <property type="entry name" value="TPR"/>
    <property type="match status" value="7"/>
</dbReference>
<sequence length="964" mass="109085">MDKEQINALMKYVRGEMSFAEWIESGGVTGDREQNDADNEVEVQDDENEFDQEWDIAEQNIQDDAMEEQRGSGELITFVVPDSIFDALSEISIDANGSSTQESTDQTELPADDANASDPHSAQILQTTVKMTDLLLQKSGAKSAQKHGGTGVDEFMQEIPATQRRRARAKRRRLCELPPKLKQTMGRANILWARGEIEQAKAICMELIRQVPKCSEPFQSLGMMFEEQGDKAKALQFFLIAAFLSKSGDADEWAKLAMMSIEENNFDQAMTCYTQALKLEPANVGILWDCAALCYQMDNSKKALECYEKACQALSTSADGAKYIDLVCELAKLYHENKSPEEAASVLDAAFTKFPTHVNNQAINMLADLHMTSKSYEAALQVILKHCDAKKEESPKSTEQSPLTSFSLFMSPTRHLNSTDSQSDTEEAKTNLILPDDLPIDLRVKIVVCLIYLRNLHPIKNLLYPLFVQSVDDVGDLYIDVADACTENGYYDEALPILNMLLGSNKYNMAGIWLRKGECLHSLGRLEEAITAYAQVVHLAPNHLDARLILASLYQQVGRPNQALDVLNDPRCTENNADTSENDTAMETGSSFTEELDTDHTEQVTVQPQDFRLLFHKCALLDSQNRTEEFLEAGMDLFKWFLIDVYDSKGLAEMALKSTKFQSKVKRSEATEQEEARLKANARCDNKVETGIRTEEWWDMFKKVVSKLSHHKQHADARKLVLCGLSSKRFSKADYQTDLIFMSMVALFLNREYQMSFDAAKILASRDRRKPIIWNLMARITAKSGDSRHNRYILRLLIKHPDELPLVLFSGHNAAVSASYRFAIGEYVRAFRQVPHDPLVTLCLGLQYLHLACQRFPRSRHTCVVQGIIFMFQYLGLRGECQEAYYNLGRAFHQLGLLQFALHYYNKALAFPLYEASKSPGHTSVEFSDKHDLHRETAFNLSLIYRASGNELMAKELLMTHCWV</sequence>
<evidence type="ECO:0000256" key="1">
    <source>
        <dbReference type="PROSITE-ProRule" id="PRU00339"/>
    </source>
</evidence>
<proteinExistence type="predicted"/>
<dbReference type="GO" id="GO:0006383">
    <property type="term" value="P:transcription by RNA polymerase III"/>
    <property type="evidence" value="ECO:0007669"/>
    <property type="project" value="InterPro"/>
</dbReference>
<protein>
    <submittedName>
        <fullName evidence="3">General transcription factor 3C polypeptide 3</fullName>
    </submittedName>
</protein>
<accession>A0AAD9QYN6</accession>